<dbReference type="GeneID" id="77471833"/>
<dbReference type="Proteomes" id="UP000241201">
    <property type="component" value="Unassembled WGS sequence"/>
</dbReference>
<organism evidence="4 5">
    <name type="scientific">Faecalibacillus faecis</name>
    <dbReference type="NCBI Taxonomy" id="1982628"/>
    <lineage>
        <taxon>Bacteria</taxon>
        <taxon>Bacillati</taxon>
        <taxon>Bacillota</taxon>
        <taxon>Erysipelotrichia</taxon>
        <taxon>Erysipelotrichales</taxon>
        <taxon>Coprobacillaceae</taxon>
        <taxon>Faecalibacillus</taxon>
    </lineage>
</organism>
<keyword evidence="5" id="KW-1185">Reference proteome</keyword>
<dbReference type="InterPro" id="IPR023753">
    <property type="entry name" value="FAD/NAD-binding_dom"/>
</dbReference>
<evidence type="ECO:0000313" key="3">
    <source>
        <dbReference type="EMBL" id="MCB8611154.1"/>
    </source>
</evidence>
<dbReference type="Pfam" id="PF21688">
    <property type="entry name" value="FAD-depend_C"/>
    <property type="match status" value="1"/>
</dbReference>
<dbReference type="EMBL" id="JAJDKZ010000038">
    <property type="protein sequence ID" value="MCB8611154.1"/>
    <property type="molecule type" value="Genomic_DNA"/>
</dbReference>
<evidence type="ECO:0000313" key="4">
    <source>
        <dbReference type="EMBL" id="PST36068.1"/>
    </source>
</evidence>
<reference evidence="3" key="3">
    <citation type="submission" date="2021-10" db="EMBL/GenBank/DDBJ databases">
        <title>Collection of gut derived symbiotic bacterial strains cultured from healthy donors.</title>
        <authorList>
            <person name="Lin H."/>
            <person name="Littmann E."/>
            <person name="Kohout C."/>
            <person name="Pamer E.G."/>
        </authorList>
    </citation>
    <scope>NUCLEOTIDE SEQUENCE</scope>
    <source>
        <strain evidence="3">DFI.4.48</strain>
    </source>
</reference>
<reference evidence="4" key="2">
    <citation type="journal article" date="2019" name="Int. J. Syst. Evol. Microbiol.">
        <title>Faecalibacillus intestinalis gen. nov., sp. nov. and Faecalibacillus faecis sp. nov., isolated from human faeces.</title>
        <authorList>
            <person name="Seo B."/>
            <person name="Jeon K."/>
            <person name="Baek I."/>
            <person name="Lee Y.M."/>
            <person name="Baek K."/>
            <person name="Ko G."/>
        </authorList>
    </citation>
    <scope>NUCLEOTIDE SEQUENCE</scope>
    <source>
        <strain evidence="4">SNUG30370</strain>
    </source>
</reference>
<feature type="domain" description="FAD-dependent protein C-terminal" evidence="2">
    <location>
        <begin position="276"/>
        <end position="468"/>
    </location>
</feature>
<dbReference type="SUPFAM" id="SSF51905">
    <property type="entry name" value="FAD/NAD(P)-binding domain"/>
    <property type="match status" value="1"/>
</dbReference>
<dbReference type="InterPro" id="IPR028348">
    <property type="entry name" value="FAD-binding_protein"/>
</dbReference>
<dbReference type="InterPro" id="IPR036188">
    <property type="entry name" value="FAD/NAD-bd_sf"/>
</dbReference>
<protein>
    <submittedName>
        <fullName evidence="4">FAD-dependent oxidoreductase</fullName>
    </submittedName>
</protein>
<dbReference type="Proteomes" id="UP001198439">
    <property type="component" value="Unassembled WGS sequence"/>
</dbReference>
<dbReference type="GO" id="GO:0016491">
    <property type="term" value="F:oxidoreductase activity"/>
    <property type="evidence" value="ECO:0007669"/>
    <property type="project" value="InterPro"/>
</dbReference>
<dbReference type="PRINTS" id="PR00368">
    <property type="entry name" value="FADPNR"/>
</dbReference>
<reference evidence="5" key="1">
    <citation type="submission" date="2018-03" db="EMBL/GenBank/DDBJ databases">
        <title>Lachnoclostridium SNUG30370 gen.nov., sp.nov., isolated from human faeces.</title>
        <authorList>
            <person name="Seo B."/>
            <person name="Jeon K."/>
            <person name="Ko G."/>
        </authorList>
    </citation>
    <scope>NUCLEOTIDE SEQUENCE [LARGE SCALE GENOMIC DNA]</scope>
    <source>
        <strain evidence="5">SNUG30370</strain>
    </source>
</reference>
<evidence type="ECO:0000259" key="1">
    <source>
        <dbReference type="Pfam" id="PF07992"/>
    </source>
</evidence>
<dbReference type="PANTHER" id="PTHR42842:SF3">
    <property type="entry name" value="FAD_NAD(P)-BINDING OXIDOREDUCTASE FAMILY PROTEIN"/>
    <property type="match status" value="1"/>
</dbReference>
<accession>A0A2T3FLB3</accession>
<dbReference type="Pfam" id="PF07992">
    <property type="entry name" value="Pyr_redox_2"/>
    <property type="match status" value="1"/>
</dbReference>
<dbReference type="PANTHER" id="PTHR42842">
    <property type="entry name" value="FAD/NAD(P)-BINDING OXIDOREDUCTASE"/>
    <property type="match status" value="1"/>
</dbReference>
<dbReference type="Gene3D" id="3.50.50.60">
    <property type="entry name" value="FAD/NAD(P)-binding domain"/>
    <property type="match status" value="2"/>
</dbReference>
<dbReference type="AlphaFoldDB" id="A0A2T3FLB3"/>
<evidence type="ECO:0000313" key="5">
    <source>
        <dbReference type="Proteomes" id="UP000241201"/>
    </source>
</evidence>
<comment type="caution">
    <text evidence="4">The sequence shown here is derived from an EMBL/GenBank/DDBJ whole genome shotgun (WGS) entry which is preliminary data.</text>
</comment>
<dbReference type="Gene3D" id="3.30.70.2700">
    <property type="match status" value="1"/>
</dbReference>
<dbReference type="RefSeq" id="WP_106988790.1">
    <property type="nucleotide sequence ID" value="NZ_DAWBWI010000083.1"/>
</dbReference>
<evidence type="ECO:0000259" key="2">
    <source>
        <dbReference type="Pfam" id="PF21688"/>
    </source>
</evidence>
<name>A0A2T3FLB3_9FIRM</name>
<sequence>MLKVSNIAVSLDEKDYAKVIANTLNIRKSQVKNVKIARKAVDARRKNKVHFNMGFTFECANEDQLLKTHSKQVSKVKEYHYDKLTPNNQTIMVVGSGPAGLFCAYNLARSGQKVILIEQGKCVDERKKDIDTYLETGKLNVQSNVQFGEGGAGTFSDGKLTTGIKDYRKQFVLNTFYEHGANEDILYLNKPHLGTDVLINVVKNIRKDIEKCGEVRFETKLVDLIVENNQIKEVVLENKEGTYKEKVDQLVLAIGHSARNTYEMLYQKQLEISQKAFAVGMRIEHSQEFINKSQYGKFYNHPALKAADYKLAVHTSQKRGVYTFCMCPGGYVMNAASEENRLVVNGMSNYKRDNKFANSAILVNVTPDDFGSSHPLAGMYFQRKLEEKAFELGGSDYSIPVQRVEDYLENKESKEKIETSLKRVKNAQLNALLPEILNINLKEGLLLMNNKINGFTSDATLLGVESRSSAPIRFYRDDNMESNIKGIYPIGEGAGYAGGIMSSAIDGLKCSEVLLKGER</sequence>
<proteinExistence type="predicted"/>
<dbReference type="EMBL" id="PYLP01000025">
    <property type="protein sequence ID" value="PST36068.1"/>
    <property type="molecule type" value="Genomic_DNA"/>
</dbReference>
<gene>
    <name evidence="4" type="ORF">C7U55_12145</name>
    <name evidence="3" type="ORF">LJD69_11190</name>
</gene>
<dbReference type="InterPro" id="IPR049516">
    <property type="entry name" value="FAD-depend_C"/>
</dbReference>
<dbReference type="PIRSF" id="PIRSF038984">
    <property type="entry name" value="FAD_binding_protein"/>
    <property type="match status" value="1"/>
</dbReference>
<feature type="domain" description="FAD/NAD(P)-binding" evidence="1">
    <location>
        <begin position="90"/>
        <end position="260"/>
    </location>
</feature>